<proteinExistence type="predicted"/>
<comment type="caution">
    <text evidence="2">The sequence shown here is derived from an EMBL/GenBank/DDBJ whole genome shotgun (WGS) entry which is preliminary data.</text>
</comment>
<dbReference type="EMBL" id="LLXI01002466">
    <property type="protein sequence ID" value="PKY57202.1"/>
    <property type="molecule type" value="Genomic_DNA"/>
</dbReference>
<feature type="compositionally biased region" description="Low complexity" evidence="1">
    <location>
        <begin position="1"/>
        <end position="16"/>
    </location>
</feature>
<accession>A0A2I1HE97</accession>
<dbReference type="Proteomes" id="UP000234323">
    <property type="component" value="Unassembled WGS sequence"/>
</dbReference>
<feature type="region of interest" description="Disordered" evidence="1">
    <location>
        <begin position="1"/>
        <end position="21"/>
    </location>
</feature>
<protein>
    <submittedName>
        <fullName evidence="2">Uncharacterized protein</fullName>
    </submittedName>
</protein>
<dbReference type="AlphaFoldDB" id="A0A2I1HE97"/>
<name>A0A2I1HE97_9GLOM</name>
<sequence length="70" mass="8034">MEDNGSVSEGTSSEGTITWKNREKAQIKIMEEGFHLRYRKDKEQPMVTNEIENAIEEAIKAESIYPEGMK</sequence>
<evidence type="ECO:0000256" key="1">
    <source>
        <dbReference type="SAM" id="MobiDB-lite"/>
    </source>
</evidence>
<keyword evidence="3" id="KW-1185">Reference proteome</keyword>
<organism evidence="2 3">
    <name type="scientific">Rhizophagus irregularis</name>
    <dbReference type="NCBI Taxonomy" id="588596"/>
    <lineage>
        <taxon>Eukaryota</taxon>
        <taxon>Fungi</taxon>
        <taxon>Fungi incertae sedis</taxon>
        <taxon>Mucoromycota</taxon>
        <taxon>Glomeromycotina</taxon>
        <taxon>Glomeromycetes</taxon>
        <taxon>Glomerales</taxon>
        <taxon>Glomeraceae</taxon>
        <taxon>Rhizophagus</taxon>
    </lineage>
</organism>
<gene>
    <name evidence="2" type="ORF">RhiirA4_478111</name>
</gene>
<evidence type="ECO:0000313" key="3">
    <source>
        <dbReference type="Proteomes" id="UP000234323"/>
    </source>
</evidence>
<evidence type="ECO:0000313" key="2">
    <source>
        <dbReference type="EMBL" id="PKY57202.1"/>
    </source>
</evidence>
<reference evidence="2 3" key="1">
    <citation type="submission" date="2015-10" db="EMBL/GenBank/DDBJ databases">
        <title>Genome analyses suggest a sexual origin of heterokaryosis in a supposedly ancient asexual fungus.</title>
        <authorList>
            <person name="Ropars J."/>
            <person name="Sedzielewska K."/>
            <person name="Noel J."/>
            <person name="Charron P."/>
            <person name="Farinelli L."/>
            <person name="Marton T."/>
            <person name="Kruger M."/>
            <person name="Pelin A."/>
            <person name="Brachmann A."/>
            <person name="Corradi N."/>
        </authorList>
    </citation>
    <scope>NUCLEOTIDE SEQUENCE [LARGE SCALE GENOMIC DNA]</scope>
    <source>
        <strain evidence="2 3">A4</strain>
    </source>
</reference>